<dbReference type="Proteomes" id="UP000182444">
    <property type="component" value="Chromosome 1E"/>
</dbReference>
<keyword evidence="2 6" id="KW-0808">Transferase</keyword>
<dbReference type="VEuPathDB" id="FungiDB:YALI1_E24028g"/>
<evidence type="ECO:0000313" key="11">
    <source>
        <dbReference type="Proteomes" id="UP000182444"/>
    </source>
</evidence>
<organism evidence="9 11">
    <name type="scientific">Yarrowia lipolytica</name>
    <name type="common">Candida lipolytica</name>
    <dbReference type="NCBI Taxonomy" id="4952"/>
    <lineage>
        <taxon>Eukaryota</taxon>
        <taxon>Fungi</taxon>
        <taxon>Dikarya</taxon>
        <taxon>Ascomycota</taxon>
        <taxon>Saccharomycotina</taxon>
        <taxon>Dipodascomycetes</taxon>
        <taxon>Dipodascales</taxon>
        <taxon>Dipodascales incertae sedis</taxon>
        <taxon>Yarrowia</taxon>
    </lineage>
</organism>
<dbReference type="GO" id="GO:0006096">
    <property type="term" value="P:glycolytic process"/>
    <property type="evidence" value="ECO:0007669"/>
    <property type="project" value="UniProtKB-UniPathway"/>
</dbReference>
<dbReference type="GO" id="GO:0019158">
    <property type="term" value="F:mannokinase activity"/>
    <property type="evidence" value="ECO:0007669"/>
    <property type="project" value="TreeGrafter"/>
</dbReference>
<dbReference type="UniPathway" id="UPA00109">
    <property type="reaction ID" value="UER00180"/>
</dbReference>
<comment type="similarity">
    <text evidence="1 6">Belongs to the hexokinase family.</text>
</comment>
<dbReference type="PANTHER" id="PTHR19443:SF24">
    <property type="entry name" value="PHOSPHOTRANSFERASE"/>
    <property type="match status" value="1"/>
</dbReference>
<dbReference type="EMBL" id="CP017557">
    <property type="protein sequence ID" value="AOW05689.1"/>
    <property type="molecule type" value="Genomic_DNA"/>
</dbReference>
<evidence type="ECO:0000256" key="5">
    <source>
        <dbReference type="ARBA" id="ARBA00022840"/>
    </source>
</evidence>
<reference evidence="10 12" key="2">
    <citation type="submission" date="2018-07" db="EMBL/GenBank/DDBJ databases">
        <title>Draft Genome Assemblies for Five Robust Yarrowia lipolytica Strains Exhibiting High Lipid Production and Pentose Sugar Utilization and Sugar Alcohol Secretion from Undetoxified Lignocellulosic Biomass Hydrolysates.</title>
        <authorList>
            <consortium name="DOE Joint Genome Institute"/>
            <person name="Walker C."/>
            <person name="Ryu S."/>
            <person name="Na H."/>
            <person name="Zane M."/>
            <person name="LaButti K."/>
            <person name="Lipzen A."/>
            <person name="Haridas S."/>
            <person name="Barry K."/>
            <person name="Grigoriev I.V."/>
            <person name="Quarterman J."/>
            <person name="Slininger P."/>
            <person name="Dien B."/>
            <person name="Trinh C.T."/>
        </authorList>
    </citation>
    <scope>NUCLEOTIDE SEQUENCE [LARGE SCALE GENOMIC DNA]</scope>
    <source>
        <strain evidence="10 12">YB392</strain>
    </source>
</reference>
<evidence type="ECO:0000259" key="8">
    <source>
        <dbReference type="Pfam" id="PF03727"/>
    </source>
</evidence>
<dbReference type="KEGG" id="yli:2911808"/>
<dbReference type="InterPro" id="IPR022673">
    <property type="entry name" value="Hexokinase_C"/>
</dbReference>
<keyword evidence="3 6" id="KW-0547">Nucleotide-binding</keyword>
<dbReference type="Proteomes" id="UP000256601">
    <property type="component" value="Unassembled WGS sequence"/>
</dbReference>
<feature type="domain" description="Hexokinase N-terminal" evidence="7">
    <location>
        <begin position="69"/>
        <end position="254"/>
    </location>
</feature>
<reference evidence="9 11" key="1">
    <citation type="journal article" date="2016" name="PLoS ONE">
        <title>Sequence Assembly of Yarrowia lipolytica Strain W29/CLIB89 Shows Transposable Element Diversity.</title>
        <authorList>
            <person name="Magnan C."/>
            <person name="Yu J."/>
            <person name="Chang I."/>
            <person name="Jahn E."/>
            <person name="Kanomata Y."/>
            <person name="Wu J."/>
            <person name="Zeller M."/>
            <person name="Oakes M."/>
            <person name="Baldi P."/>
            <person name="Sandmeyer S."/>
        </authorList>
    </citation>
    <scope>NUCLEOTIDE SEQUENCE [LARGE SCALE GENOMIC DNA]</scope>
    <source>
        <strain evidence="9">CLIB89</strain>
        <strain evidence="11">CLIB89(W29)</strain>
    </source>
</reference>
<dbReference type="GO" id="GO:0005829">
    <property type="term" value="C:cytosol"/>
    <property type="evidence" value="ECO:0007669"/>
    <property type="project" value="TreeGrafter"/>
</dbReference>
<dbReference type="GO" id="GO:0006006">
    <property type="term" value="P:glucose metabolic process"/>
    <property type="evidence" value="ECO:0007669"/>
    <property type="project" value="TreeGrafter"/>
</dbReference>
<protein>
    <recommendedName>
        <fullName evidence="6">Phosphotransferase</fullName>
        <ecNumber evidence="6">2.7.1.-</ecNumber>
    </recommendedName>
</protein>
<evidence type="ECO:0000313" key="12">
    <source>
        <dbReference type="Proteomes" id="UP000256601"/>
    </source>
</evidence>
<evidence type="ECO:0000313" key="9">
    <source>
        <dbReference type="EMBL" id="AOW05689.1"/>
    </source>
</evidence>
<dbReference type="Gene3D" id="3.40.367.20">
    <property type="match status" value="1"/>
</dbReference>
<dbReference type="PROSITE" id="PS51748">
    <property type="entry name" value="HEXOKINASE_2"/>
    <property type="match status" value="1"/>
</dbReference>
<feature type="domain" description="Hexokinase C-terminal" evidence="8">
    <location>
        <begin position="262"/>
        <end position="459"/>
    </location>
</feature>
<dbReference type="Pfam" id="PF03727">
    <property type="entry name" value="Hexokinase_2"/>
    <property type="match status" value="1"/>
</dbReference>
<dbReference type="Gene3D" id="3.30.420.40">
    <property type="match status" value="1"/>
</dbReference>
<dbReference type="InterPro" id="IPR043129">
    <property type="entry name" value="ATPase_NBD"/>
</dbReference>
<dbReference type="Pfam" id="PF00349">
    <property type="entry name" value="Hexokinase_1"/>
    <property type="match status" value="1"/>
</dbReference>
<accession>A0A1D8NJ77</accession>
<evidence type="ECO:0000256" key="6">
    <source>
        <dbReference type="RuleBase" id="RU362007"/>
    </source>
</evidence>
<proteinExistence type="inferred from homology"/>
<dbReference type="InterPro" id="IPR001312">
    <property type="entry name" value="Hexokinase"/>
</dbReference>
<evidence type="ECO:0000256" key="3">
    <source>
        <dbReference type="ARBA" id="ARBA00022741"/>
    </source>
</evidence>
<dbReference type="CDD" id="cd24000">
    <property type="entry name" value="ASKHA_NBD_HK"/>
    <property type="match status" value="1"/>
</dbReference>
<dbReference type="SUPFAM" id="SSF53067">
    <property type="entry name" value="Actin-like ATPase domain"/>
    <property type="match status" value="2"/>
</dbReference>
<dbReference type="eggNOG" id="KOG1369">
    <property type="taxonomic scope" value="Eukaryota"/>
</dbReference>
<evidence type="ECO:0000259" key="7">
    <source>
        <dbReference type="Pfam" id="PF00349"/>
    </source>
</evidence>
<dbReference type="VEuPathDB" id="FungiDB:YALI0_E20207g"/>
<dbReference type="EC" id="2.7.1.-" evidence="6"/>
<evidence type="ECO:0000256" key="2">
    <source>
        <dbReference type="ARBA" id="ARBA00022679"/>
    </source>
</evidence>
<dbReference type="GO" id="GO:0008865">
    <property type="term" value="F:fructokinase activity"/>
    <property type="evidence" value="ECO:0007669"/>
    <property type="project" value="TreeGrafter"/>
</dbReference>
<keyword evidence="4 6" id="KW-0418">Kinase</keyword>
<keyword evidence="5 6" id="KW-0067">ATP-binding</keyword>
<gene>
    <name evidence="10" type="ORF">B0I71DRAFT_136978</name>
    <name evidence="9" type="ORF">YALI1_E24028g</name>
</gene>
<sequence length="464" mass="50742">MSMGDDDRAYHHQMSVIVTAANANLPGHGKGPLVSVSSELLTKESHLMYDFERYVARNPSRFNQKVLDNLRIHHTYTRSSLDTLVNEFLAEITPACANRDAPSMLPSKMGSLPNDSLTGSVLSIDIGGSTLRGSMVDLEKMTVTDSVQHLIPDTVKNYSGSDFFDWIVERIMPLVKDCTATIIPIGLSWSFPIFQPHISSGLIQTMGKGYGVADEIINQDLKELFETHFASHGKTVEVGAILNDSVASLVAANYISNAPLCLILGTGINVSALIPKDQLKKTEQDQDKYIVNCEASLFGQCVSKTCWDLELDQALERPGFQPLESLSSGRYLGEICRLILRDLSKTGFLSRPDVGPYELTTAEVADLETADSGELDYVQDIILATSDRSAALASAFITAIYKLTGSDCESPSIAYDGTMVQKYPNFRPRMQQRLREQGLNVTFVAVEEGTVYGSAIACASQLSQ</sequence>
<dbReference type="GO" id="GO:0005524">
    <property type="term" value="F:ATP binding"/>
    <property type="evidence" value="ECO:0007669"/>
    <property type="project" value="UniProtKB-UniRule"/>
</dbReference>
<evidence type="ECO:0000256" key="1">
    <source>
        <dbReference type="ARBA" id="ARBA00009225"/>
    </source>
</evidence>
<dbReference type="GO" id="GO:0005536">
    <property type="term" value="F:D-glucose binding"/>
    <property type="evidence" value="ECO:0007669"/>
    <property type="project" value="InterPro"/>
</dbReference>
<dbReference type="GO" id="GO:0005739">
    <property type="term" value="C:mitochondrion"/>
    <property type="evidence" value="ECO:0007669"/>
    <property type="project" value="TreeGrafter"/>
</dbReference>
<name>A0A1D8NJ77_YARLL</name>
<keyword evidence="6" id="KW-0324">Glycolysis</keyword>
<evidence type="ECO:0000256" key="4">
    <source>
        <dbReference type="ARBA" id="ARBA00022777"/>
    </source>
</evidence>
<dbReference type="PRINTS" id="PR00475">
    <property type="entry name" value="HEXOKINASE"/>
</dbReference>
<dbReference type="GO" id="GO:0006013">
    <property type="term" value="P:mannose metabolic process"/>
    <property type="evidence" value="ECO:0007669"/>
    <property type="project" value="TreeGrafter"/>
</dbReference>
<dbReference type="PANTHER" id="PTHR19443">
    <property type="entry name" value="HEXOKINASE"/>
    <property type="match status" value="1"/>
</dbReference>
<dbReference type="EMBL" id="KZ859149">
    <property type="protein sequence ID" value="RDW22805.1"/>
    <property type="molecule type" value="Genomic_DNA"/>
</dbReference>
<dbReference type="SMR" id="A0A1D8NJ77"/>
<evidence type="ECO:0000313" key="10">
    <source>
        <dbReference type="EMBL" id="RDW22805.1"/>
    </source>
</evidence>
<dbReference type="InterPro" id="IPR022672">
    <property type="entry name" value="Hexokinase_N"/>
</dbReference>
<dbReference type="GO" id="GO:0004340">
    <property type="term" value="F:glucokinase activity"/>
    <property type="evidence" value="ECO:0007669"/>
    <property type="project" value="TreeGrafter"/>
</dbReference>
<dbReference type="GeneID" id="2911808"/>
<dbReference type="GO" id="GO:0001678">
    <property type="term" value="P:intracellular glucose homeostasis"/>
    <property type="evidence" value="ECO:0007669"/>
    <property type="project" value="InterPro"/>
</dbReference>
<dbReference type="AlphaFoldDB" id="A0A1D8NJ77"/>